<feature type="transmembrane region" description="Helical" evidence="7">
    <location>
        <begin position="86"/>
        <end position="117"/>
    </location>
</feature>
<comment type="subcellular location">
    <subcellularLocation>
        <location evidence="1">Cell membrane</location>
        <topology evidence="1">Multi-pass membrane protein</topology>
    </subcellularLocation>
</comment>
<dbReference type="Gene3D" id="2.30.30.60">
    <property type="match status" value="1"/>
</dbReference>
<dbReference type="InterPro" id="IPR011014">
    <property type="entry name" value="MscS_channel_TM-2"/>
</dbReference>
<dbReference type="Gene3D" id="3.30.70.100">
    <property type="match status" value="1"/>
</dbReference>
<evidence type="ECO:0000259" key="8">
    <source>
        <dbReference type="Pfam" id="PF00924"/>
    </source>
</evidence>
<evidence type="ECO:0000256" key="6">
    <source>
        <dbReference type="ARBA" id="ARBA00023136"/>
    </source>
</evidence>
<evidence type="ECO:0000259" key="9">
    <source>
        <dbReference type="Pfam" id="PF21082"/>
    </source>
</evidence>
<evidence type="ECO:0000259" key="10">
    <source>
        <dbReference type="Pfam" id="PF21088"/>
    </source>
</evidence>
<dbReference type="InterPro" id="IPR008910">
    <property type="entry name" value="MSC_TM_helix"/>
</dbReference>
<feature type="transmembrane region" description="Helical" evidence="7">
    <location>
        <begin position="20"/>
        <end position="38"/>
    </location>
</feature>
<dbReference type="KEGG" id="fbm:MQE35_06630"/>
<dbReference type="AlphaFoldDB" id="A0A9E6ZR49"/>
<dbReference type="InterPro" id="IPR010920">
    <property type="entry name" value="LSM_dom_sf"/>
</dbReference>
<evidence type="ECO:0000256" key="1">
    <source>
        <dbReference type="ARBA" id="ARBA00004651"/>
    </source>
</evidence>
<dbReference type="Pfam" id="PF21082">
    <property type="entry name" value="MS_channel_3rd"/>
    <property type="match status" value="1"/>
</dbReference>
<dbReference type="RefSeq" id="WP_255845582.1">
    <property type="nucleotide sequence ID" value="NZ_CP094358.1"/>
</dbReference>
<reference evidence="11" key="1">
    <citation type="submission" date="2022-03" db="EMBL/GenBank/DDBJ databases">
        <title>Description of Abyssus ytuae gen. nov., sp. nov., a novel member of the family Flavobacteriaceae isolated from the sediment of Mariana Trench.</title>
        <authorList>
            <person name="Zhang J."/>
            <person name="Xu X."/>
        </authorList>
    </citation>
    <scope>NUCLEOTIDE SEQUENCE</scope>
    <source>
        <strain evidence="11">MT3330</strain>
    </source>
</reference>
<protein>
    <submittedName>
        <fullName evidence="11">Mechanosensitive ion channel</fullName>
    </submittedName>
</protein>
<dbReference type="GO" id="GO:0005886">
    <property type="term" value="C:plasma membrane"/>
    <property type="evidence" value="ECO:0007669"/>
    <property type="project" value="UniProtKB-SubCell"/>
</dbReference>
<evidence type="ECO:0000256" key="4">
    <source>
        <dbReference type="ARBA" id="ARBA00022692"/>
    </source>
</evidence>
<dbReference type="PANTHER" id="PTHR30221">
    <property type="entry name" value="SMALL-CONDUCTANCE MECHANOSENSITIVE CHANNEL"/>
    <property type="match status" value="1"/>
</dbReference>
<keyword evidence="6 7" id="KW-0472">Membrane</keyword>
<organism evidence="11 12">
    <name type="scientific">Abyssalbus ytuae</name>
    <dbReference type="NCBI Taxonomy" id="2926907"/>
    <lineage>
        <taxon>Bacteria</taxon>
        <taxon>Pseudomonadati</taxon>
        <taxon>Bacteroidota</taxon>
        <taxon>Flavobacteriia</taxon>
        <taxon>Flavobacteriales</taxon>
        <taxon>Flavobacteriaceae</taxon>
        <taxon>Abyssalbus</taxon>
    </lineage>
</organism>
<gene>
    <name evidence="11" type="ORF">MQE35_06630</name>
</gene>
<dbReference type="InterPro" id="IPR049278">
    <property type="entry name" value="MS_channel_C"/>
</dbReference>
<dbReference type="Gene3D" id="1.10.287.1260">
    <property type="match status" value="1"/>
</dbReference>
<proteinExistence type="inferred from homology"/>
<dbReference type="InterPro" id="IPR049142">
    <property type="entry name" value="MS_channel_1st"/>
</dbReference>
<keyword evidence="4 7" id="KW-0812">Transmembrane</keyword>
<dbReference type="Proteomes" id="UP000831290">
    <property type="component" value="Chromosome"/>
</dbReference>
<dbReference type="Pfam" id="PF05552">
    <property type="entry name" value="MS_channel_1st_1"/>
    <property type="match status" value="1"/>
</dbReference>
<dbReference type="SUPFAM" id="SSF82861">
    <property type="entry name" value="Mechanosensitive channel protein MscS (YggB), transmembrane region"/>
    <property type="match status" value="1"/>
</dbReference>
<dbReference type="Pfam" id="PF00924">
    <property type="entry name" value="MS_channel_2nd"/>
    <property type="match status" value="1"/>
</dbReference>
<dbReference type="SUPFAM" id="SSF50182">
    <property type="entry name" value="Sm-like ribonucleoproteins"/>
    <property type="match status" value="1"/>
</dbReference>
<dbReference type="EMBL" id="CP094358">
    <property type="protein sequence ID" value="UOB18965.1"/>
    <property type="molecule type" value="Genomic_DNA"/>
</dbReference>
<name>A0A9E6ZR49_9FLAO</name>
<keyword evidence="5 7" id="KW-1133">Transmembrane helix</keyword>
<evidence type="ECO:0000256" key="3">
    <source>
        <dbReference type="ARBA" id="ARBA00022475"/>
    </source>
</evidence>
<accession>A0A9E6ZR49</accession>
<feature type="domain" description="Mechanosensitive ion channel transmembrane helices 2/3" evidence="10">
    <location>
        <begin position="69"/>
        <end position="102"/>
    </location>
</feature>
<dbReference type="InterPro" id="IPR045275">
    <property type="entry name" value="MscS_archaea/bacteria_type"/>
</dbReference>
<keyword evidence="12" id="KW-1185">Reference proteome</keyword>
<dbReference type="SUPFAM" id="SSF82689">
    <property type="entry name" value="Mechanosensitive channel protein MscS (YggB), C-terminal domain"/>
    <property type="match status" value="1"/>
</dbReference>
<comment type="similarity">
    <text evidence="2">Belongs to the MscS (TC 1.A.23) family.</text>
</comment>
<keyword evidence="3" id="KW-1003">Cell membrane</keyword>
<dbReference type="InterPro" id="IPR006685">
    <property type="entry name" value="MscS_channel_2nd"/>
</dbReference>
<dbReference type="InterPro" id="IPR011066">
    <property type="entry name" value="MscS_channel_C_sf"/>
</dbReference>
<sequence>MDIETWINKGIESAMLYGPKIIMAIIIWIIGFWLINKLMKRVAYLMEKRDYDPSLRKFLVSLLNWSLKILIILAILGTIGVQTTSLAAIIAAAGLAIGMALQGSLANFAGGVLIIIFKPFKVGDFIEAQGVSGTVKTIDIFTTTLNTFGNQLAIIPNGKLSNENIINYSAENTRRDNIITGISYDSDIKKAKNILLDIVNNYDKVLKTPAPEVYVNELADSSVNLSLRYWATNQDFWNCHFYTIEEIKARFDKEGIEIPYPHQVEIQKTI</sequence>
<evidence type="ECO:0000256" key="2">
    <source>
        <dbReference type="ARBA" id="ARBA00008017"/>
    </source>
</evidence>
<evidence type="ECO:0000313" key="12">
    <source>
        <dbReference type="Proteomes" id="UP000831290"/>
    </source>
</evidence>
<dbReference type="GO" id="GO:0008381">
    <property type="term" value="F:mechanosensitive monoatomic ion channel activity"/>
    <property type="evidence" value="ECO:0007669"/>
    <property type="project" value="InterPro"/>
</dbReference>
<feature type="transmembrane region" description="Helical" evidence="7">
    <location>
        <begin position="58"/>
        <end position="80"/>
    </location>
</feature>
<dbReference type="Pfam" id="PF21088">
    <property type="entry name" value="MS_channel_1st"/>
    <property type="match status" value="1"/>
</dbReference>
<dbReference type="PANTHER" id="PTHR30221:SF1">
    <property type="entry name" value="SMALL-CONDUCTANCE MECHANOSENSITIVE CHANNEL"/>
    <property type="match status" value="1"/>
</dbReference>
<feature type="domain" description="Mechanosensitive ion channel MscS C-terminal" evidence="9">
    <location>
        <begin position="177"/>
        <end position="258"/>
    </location>
</feature>
<evidence type="ECO:0000256" key="5">
    <source>
        <dbReference type="ARBA" id="ARBA00022989"/>
    </source>
</evidence>
<feature type="domain" description="Mechanosensitive ion channel MscS" evidence="8">
    <location>
        <begin position="104"/>
        <end position="169"/>
    </location>
</feature>
<evidence type="ECO:0000256" key="7">
    <source>
        <dbReference type="SAM" id="Phobius"/>
    </source>
</evidence>
<dbReference type="InterPro" id="IPR023408">
    <property type="entry name" value="MscS_beta-dom_sf"/>
</dbReference>
<evidence type="ECO:0000313" key="11">
    <source>
        <dbReference type="EMBL" id="UOB18965.1"/>
    </source>
</evidence>